<evidence type="ECO:0000313" key="1">
    <source>
        <dbReference type="EMBL" id="KAJ3551675.1"/>
    </source>
</evidence>
<sequence>MQGYSYITTINTNTTPSRLVFLYTAPDPMVDFFSVLISQSGEKLSILGIEPQAAHSLGDSLRAMFPHKIASDRAREDGIYVIELRKGIGSSEVDRTVFHAYMLRFFGAIGYKLDGSIPMGKAGPLGFGARKELWVFRGSRQRPPSAAASTR</sequence>
<comment type="caution">
    <text evidence="1">The sequence shown here is derived from an EMBL/GenBank/DDBJ whole genome shotgun (WGS) entry which is preliminary data.</text>
</comment>
<proteinExistence type="predicted"/>
<name>A0ACC1T2S0_9APHY</name>
<reference evidence="1" key="1">
    <citation type="submission" date="2022-07" db="EMBL/GenBank/DDBJ databases">
        <title>Genome Sequence of Phlebia brevispora.</title>
        <authorList>
            <person name="Buettner E."/>
        </authorList>
    </citation>
    <scope>NUCLEOTIDE SEQUENCE</scope>
    <source>
        <strain evidence="1">MPL23</strain>
    </source>
</reference>
<keyword evidence="2" id="KW-1185">Reference proteome</keyword>
<organism evidence="1 2">
    <name type="scientific">Phlebia brevispora</name>
    <dbReference type="NCBI Taxonomy" id="194682"/>
    <lineage>
        <taxon>Eukaryota</taxon>
        <taxon>Fungi</taxon>
        <taxon>Dikarya</taxon>
        <taxon>Basidiomycota</taxon>
        <taxon>Agaricomycotina</taxon>
        <taxon>Agaricomycetes</taxon>
        <taxon>Polyporales</taxon>
        <taxon>Meruliaceae</taxon>
        <taxon>Phlebia</taxon>
    </lineage>
</organism>
<dbReference type="EMBL" id="JANHOG010000768">
    <property type="protein sequence ID" value="KAJ3551675.1"/>
    <property type="molecule type" value="Genomic_DNA"/>
</dbReference>
<protein>
    <submittedName>
        <fullName evidence="1">Uncharacterized protein</fullName>
    </submittedName>
</protein>
<evidence type="ECO:0000313" key="2">
    <source>
        <dbReference type="Proteomes" id="UP001148662"/>
    </source>
</evidence>
<accession>A0ACC1T2S0</accession>
<gene>
    <name evidence="1" type="ORF">NM688_g4564</name>
</gene>
<dbReference type="Proteomes" id="UP001148662">
    <property type="component" value="Unassembled WGS sequence"/>
</dbReference>